<dbReference type="Pfam" id="PF01773">
    <property type="entry name" value="Nucleos_tra2_N"/>
    <property type="match status" value="1"/>
</dbReference>
<evidence type="ECO:0000256" key="4">
    <source>
        <dbReference type="ARBA" id="ARBA00022692"/>
    </source>
</evidence>
<dbReference type="GO" id="GO:0005886">
    <property type="term" value="C:plasma membrane"/>
    <property type="evidence" value="ECO:0007669"/>
    <property type="project" value="UniProtKB-SubCell"/>
</dbReference>
<feature type="transmembrane region" description="Helical" evidence="7">
    <location>
        <begin position="407"/>
        <end position="427"/>
    </location>
</feature>
<feature type="transmembrane region" description="Helical" evidence="7">
    <location>
        <begin position="638"/>
        <end position="661"/>
    </location>
</feature>
<evidence type="ECO:0000256" key="5">
    <source>
        <dbReference type="ARBA" id="ARBA00022989"/>
    </source>
</evidence>
<proteinExistence type="inferred from homology"/>
<comment type="subcellular location">
    <subcellularLocation>
        <location evidence="1">Cell membrane</location>
        <topology evidence="1">Multi-pass membrane protein</topology>
    </subcellularLocation>
</comment>
<protein>
    <recommendedName>
        <fullName evidence="7">Sodium/nucleoside cotransporter</fullName>
    </recommendedName>
</protein>
<evidence type="ECO:0000259" key="9">
    <source>
        <dbReference type="Pfam" id="PF01773"/>
    </source>
</evidence>
<reference evidence="12" key="1">
    <citation type="submission" date="2022-08" db="UniProtKB">
        <authorList>
            <consortium name="EnsemblMetazoa"/>
        </authorList>
    </citation>
    <scope>IDENTIFICATION</scope>
    <source>
        <strain evidence="12">05x7-T-G4-1.051#20</strain>
    </source>
</reference>
<dbReference type="PANTHER" id="PTHR10590">
    <property type="entry name" value="SODIUM/NUCLEOSIDE COTRANSPORTER"/>
    <property type="match status" value="1"/>
</dbReference>
<dbReference type="AlphaFoldDB" id="A0A8W8MHT4"/>
<evidence type="ECO:0000259" key="10">
    <source>
        <dbReference type="Pfam" id="PF07662"/>
    </source>
</evidence>
<feature type="transmembrane region" description="Helical" evidence="7">
    <location>
        <begin position="464"/>
        <end position="482"/>
    </location>
</feature>
<dbReference type="Proteomes" id="UP000005408">
    <property type="component" value="Unassembled WGS sequence"/>
</dbReference>
<feature type="transmembrane region" description="Helical" evidence="7">
    <location>
        <begin position="379"/>
        <end position="401"/>
    </location>
</feature>
<dbReference type="Pfam" id="PF07670">
    <property type="entry name" value="Gate"/>
    <property type="match status" value="1"/>
</dbReference>
<evidence type="ECO:0000313" key="13">
    <source>
        <dbReference type="Proteomes" id="UP000005408"/>
    </source>
</evidence>
<dbReference type="OrthoDB" id="6075923at2759"/>
<evidence type="ECO:0000256" key="6">
    <source>
        <dbReference type="ARBA" id="ARBA00023136"/>
    </source>
</evidence>
<keyword evidence="3" id="KW-1003">Cell membrane</keyword>
<keyword evidence="13" id="KW-1185">Reference proteome</keyword>
<feature type="domain" description="Concentrative nucleoside transporter C-terminal" evidence="10">
    <location>
        <begin position="407"/>
        <end position="658"/>
    </location>
</feature>
<keyword evidence="6 7" id="KW-0472">Membrane</keyword>
<feature type="transmembrane region" description="Helical" evidence="7">
    <location>
        <begin position="114"/>
        <end position="133"/>
    </location>
</feature>
<dbReference type="InterPro" id="IPR002668">
    <property type="entry name" value="CNT_N_dom"/>
</dbReference>
<keyword evidence="5 7" id="KW-1133">Transmembrane helix</keyword>
<evidence type="ECO:0000256" key="3">
    <source>
        <dbReference type="ARBA" id="ARBA00022475"/>
    </source>
</evidence>
<feature type="domain" description="Nucleoside transporter/FeoB GTPase Gate" evidence="11">
    <location>
        <begin position="304"/>
        <end position="399"/>
    </location>
</feature>
<dbReference type="InterPro" id="IPR018270">
    <property type="entry name" value="C_nuclsd_transpt_met_bac"/>
</dbReference>
<organism evidence="12 13">
    <name type="scientific">Magallana gigas</name>
    <name type="common">Pacific oyster</name>
    <name type="synonym">Crassostrea gigas</name>
    <dbReference type="NCBI Taxonomy" id="29159"/>
    <lineage>
        <taxon>Eukaryota</taxon>
        <taxon>Metazoa</taxon>
        <taxon>Spiralia</taxon>
        <taxon>Lophotrochozoa</taxon>
        <taxon>Mollusca</taxon>
        <taxon>Bivalvia</taxon>
        <taxon>Autobranchia</taxon>
        <taxon>Pteriomorphia</taxon>
        <taxon>Ostreida</taxon>
        <taxon>Ostreoidea</taxon>
        <taxon>Ostreidae</taxon>
        <taxon>Magallana</taxon>
    </lineage>
</organism>
<dbReference type="GO" id="GO:0005415">
    <property type="term" value="F:nucleoside:sodium symporter activity"/>
    <property type="evidence" value="ECO:0007669"/>
    <property type="project" value="TreeGrafter"/>
</dbReference>
<feature type="transmembrane region" description="Helical" evidence="7">
    <location>
        <begin position="145"/>
        <end position="167"/>
    </location>
</feature>
<dbReference type="EnsemblMetazoa" id="G32378.1">
    <property type="protein sequence ID" value="G32378.1:cds"/>
    <property type="gene ID" value="G32378"/>
</dbReference>
<evidence type="ECO:0000256" key="1">
    <source>
        <dbReference type="ARBA" id="ARBA00004651"/>
    </source>
</evidence>
<accession>A0A8W8MHT4</accession>
<feature type="transmembrane region" description="Helical" evidence="7">
    <location>
        <begin position="216"/>
        <end position="236"/>
    </location>
</feature>
<evidence type="ECO:0000256" key="7">
    <source>
        <dbReference type="RuleBase" id="RU362018"/>
    </source>
</evidence>
<dbReference type="InterPro" id="IPR011642">
    <property type="entry name" value="Gate_dom"/>
</dbReference>
<evidence type="ECO:0000259" key="11">
    <source>
        <dbReference type="Pfam" id="PF07670"/>
    </source>
</evidence>
<evidence type="ECO:0000256" key="8">
    <source>
        <dbReference type="SAM" id="MobiDB-lite"/>
    </source>
</evidence>
<keyword evidence="7" id="KW-0813">Transport</keyword>
<name>A0A8W8MHT4_MAGGI</name>
<feature type="transmembrane region" description="Helical" evidence="7">
    <location>
        <begin position="302"/>
        <end position="324"/>
    </location>
</feature>
<dbReference type="InterPro" id="IPR008276">
    <property type="entry name" value="C_nuclsd_transpt"/>
</dbReference>
<dbReference type="NCBIfam" id="TIGR00804">
    <property type="entry name" value="nupC"/>
    <property type="match status" value="1"/>
</dbReference>
<keyword evidence="4 7" id="KW-0812">Transmembrane</keyword>
<dbReference type="OMA" id="ERKYDTV"/>
<feature type="transmembrane region" description="Helical" evidence="7">
    <location>
        <begin position="248"/>
        <end position="265"/>
    </location>
</feature>
<sequence>MNEDRNSVQLRQVKLVVENDSSDSNYHSQPGSTLTMVPEPDMKFGKDNPAFVPDTDVVEKRENGKVKKDLVEEDDFESSDEEHEDDSLYGNAWSRGIMRLQTGIFGAFKKYNEMVWTCIYVCLLTLFMAYFIASMLYRFGDEGSIRLLVMTILLAMFITYFAMHSFFGDRITFYYYWSMIDRDTRDKIARWFHIICCILLALGAFIYVIVEIALKTPSNLISLSGMVFFILLFYIFSYNPARVNWRPVFWGLALQFYFALAILRWDPGYRAFRWLGDRVSEFLAYTDEGSKFVFGLGYEEHFFAFKVLTVIVFFSSFISVLYYLGVMQFLIRNIARFMAAVMGTSPAESLNAAGNIFIGQSEAPLLIRPFISKMTRSELHAICTGGFATIAGSVMAAYILYKVPANHLLSASVMSAPAALAMSKLFYPETRKSRTGKEVYNLASGQERNIIEAASKGASQSISLIANIAVNLIAFIALIEFLNQTLIWFGNRIGLEKPGEELSFQFICSYVFYPVAFLMGVAVDDCFEVAKLIGDKTFINEFYAYTRLSVYIKNRENLTWYELLPTKNSSFTGDWHFSGNDIMYDDFNHTLVGGVLQDRSVVISTYALCGFSNISSIGIMLGALGAMAPRRQTALAQVVVRAMIAGNVACFMTACIAGLLYESK</sequence>
<dbReference type="Pfam" id="PF07662">
    <property type="entry name" value="Nucleos_tra2_C"/>
    <property type="match status" value="1"/>
</dbReference>
<evidence type="ECO:0000256" key="2">
    <source>
        <dbReference type="ARBA" id="ARBA00009033"/>
    </source>
</evidence>
<feature type="region of interest" description="Disordered" evidence="8">
    <location>
        <begin position="18"/>
        <end position="39"/>
    </location>
</feature>
<feature type="transmembrane region" description="Helical" evidence="7">
    <location>
        <begin position="188"/>
        <end position="210"/>
    </location>
</feature>
<feature type="domain" description="Concentrative nucleoside transporter N-terminal" evidence="9">
    <location>
        <begin position="225"/>
        <end position="295"/>
    </location>
</feature>
<dbReference type="InterPro" id="IPR011657">
    <property type="entry name" value="CNT_C_dom"/>
</dbReference>
<evidence type="ECO:0000313" key="12">
    <source>
        <dbReference type="EnsemblMetazoa" id="G32378.1:cds"/>
    </source>
</evidence>
<feature type="transmembrane region" description="Helical" evidence="7">
    <location>
        <begin position="606"/>
        <end position="626"/>
    </location>
</feature>
<dbReference type="PANTHER" id="PTHR10590:SF4">
    <property type="entry name" value="SOLUTE CARRIER FAMILY 28 MEMBER 3"/>
    <property type="match status" value="1"/>
</dbReference>
<comment type="similarity">
    <text evidence="2 7">Belongs to the concentrative nucleoside transporter (CNT) (TC 2.A.41) family.</text>
</comment>
<feature type="compositionally biased region" description="Polar residues" evidence="8">
    <location>
        <begin position="22"/>
        <end position="35"/>
    </location>
</feature>
<feature type="transmembrane region" description="Helical" evidence="7">
    <location>
        <begin position="502"/>
        <end position="523"/>
    </location>
</feature>